<dbReference type="InterPro" id="IPR043203">
    <property type="entry name" value="VGCC_Ca_Na"/>
</dbReference>
<dbReference type="EMBL" id="CAJNDS010002267">
    <property type="protein sequence ID" value="CAE7402413.1"/>
    <property type="molecule type" value="Genomic_DNA"/>
</dbReference>
<evidence type="ECO:0000256" key="4">
    <source>
        <dbReference type="ARBA" id="ARBA00023136"/>
    </source>
</evidence>
<proteinExistence type="predicted"/>
<reference evidence="8" key="1">
    <citation type="submission" date="2021-02" db="EMBL/GenBank/DDBJ databases">
        <authorList>
            <person name="Dougan E. K."/>
            <person name="Rhodes N."/>
            <person name="Thang M."/>
            <person name="Chan C."/>
        </authorList>
    </citation>
    <scope>NUCLEOTIDE SEQUENCE</scope>
</reference>
<evidence type="ECO:0000256" key="3">
    <source>
        <dbReference type="ARBA" id="ARBA00022989"/>
    </source>
</evidence>
<dbReference type="Proteomes" id="UP000604046">
    <property type="component" value="Unassembled WGS sequence"/>
</dbReference>
<keyword evidence="2 6" id="KW-0812">Transmembrane</keyword>
<gene>
    <name evidence="8" type="primary">Scn11a</name>
    <name evidence="8" type="ORF">SNAT2548_LOCUS21900</name>
</gene>
<feature type="transmembrane region" description="Helical" evidence="6">
    <location>
        <begin position="247"/>
        <end position="264"/>
    </location>
</feature>
<feature type="transmembrane region" description="Helical" evidence="6">
    <location>
        <begin position="344"/>
        <end position="362"/>
    </location>
</feature>
<dbReference type="InterPro" id="IPR005821">
    <property type="entry name" value="Ion_trans_dom"/>
</dbReference>
<dbReference type="SUPFAM" id="SSF81324">
    <property type="entry name" value="Voltage-gated potassium channels"/>
    <property type="match status" value="1"/>
</dbReference>
<evidence type="ECO:0000313" key="9">
    <source>
        <dbReference type="Proteomes" id="UP000604046"/>
    </source>
</evidence>
<protein>
    <submittedName>
        <fullName evidence="8">Scn11a protein</fullName>
    </submittedName>
</protein>
<evidence type="ECO:0000256" key="1">
    <source>
        <dbReference type="ARBA" id="ARBA00004141"/>
    </source>
</evidence>
<evidence type="ECO:0000256" key="2">
    <source>
        <dbReference type="ARBA" id="ARBA00022692"/>
    </source>
</evidence>
<dbReference type="OrthoDB" id="416585at2759"/>
<comment type="subcellular location">
    <subcellularLocation>
        <location evidence="1">Membrane</location>
        <topology evidence="1">Multi-pass membrane protein</topology>
    </subcellularLocation>
</comment>
<feature type="domain" description="Ion transport" evidence="7">
    <location>
        <begin position="217"/>
        <end position="438"/>
    </location>
</feature>
<dbReference type="AlphaFoldDB" id="A0A812QT34"/>
<dbReference type="PANTHER" id="PTHR10037">
    <property type="entry name" value="VOLTAGE-GATED CATION CHANNEL CALCIUM AND SODIUM"/>
    <property type="match status" value="1"/>
</dbReference>
<name>A0A812QT34_9DINO</name>
<dbReference type="Gene3D" id="1.20.120.350">
    <property type="entry name" value="Voltage-gated potassium channels. Chain C"/>
    <property type="match status" value="1"/>
</dbReference>
<dbReference type="GO" id="GO:0001518">
    <property type="term" value="C:voltage-gated sodium channel complex"/>
    <property type="evidence" value="ECO:0007669"/>
    <property type="project" value="TreeGrafter"/>
</dbReference>
<evidence type="ECO:0000259" key="7">
    <source>
        <dbReference type="Pfam" id="PF00520"/>
    </source>
</evidence>
<keyword evidence="9" id="KW-1185">Reference proteome</keyword>
<comment type="caution">
    <text evidence="8">The sequence shown here is derived from an EMBL/GenBank/DDBJ whole genome shotgun (WGS) entry which is preliminary data.</text>
</comment>
<evidence type="ECO:0000256" key="5">
    <source>
        <dbReference type="SAM" id="MobiDB-lite"/>
    </source>
</evidence>
<dbReference type="GO" id="GO:0005248">
    <property type="term" value="F:voltage-gated sodium channel activity"/>
    <property type="evidence" value="ECO:0007669"/>
    <property type="project" value="TreeGrafter"/>
</dbReference>
<accession>A0A812QT34</accession>
<dbReference type="PANTHER" id="PTHR10037:SF62">
    <property type="entry name" value="SODIUM CHANNEL PROTEIN 60E"/>
    <property type="match status" value="1"/>
</dbReference>
<dbReference type="Pfam" id="PF00520">
    <property type="entry name" value="Ion_trans"/>
    <property type="match status" value="1"/>
</dbReference>
<sequence length="550" mass="60725">MAAESSPRDALMVEEEPVEPPPSSNPVLPRPGHLWPNQDLGPLTPGDGGASVSVEAIHAMLHEVRRDVLLELKGQQEAIKEILGRLPLPNAALSTPARGFRISVKSQQPNYEKTGQESTQMDSGSFSRASPTEALGRVHSNRSSDRNSVGDGSRSRGSKRGKQNLFSTFSHYDLALQDVAERVEGLRSRIMFHNARLSMDPGDNKDPIVQRIVHTHAFDIFCALVVISNSIFLGVETEWSITRPDVIPQSFQIVSTVYACFFTLELMMRIGADGWHIFCNADWMWAWLDAFVVAISLWEVIADLIYVLNSGQQSGVDGNGVSSLRALRIVRITRVIRVARLMRVFRFVMAFRTLITSIAFTLKSLFWAVMLLFVIVYVFAVLFAHVVNDYISDPDNPELPPLDLERSQRYYSSLVDTMISLFMCIVNGVNWENVISPLRQISPAWTSTSNGDVAVSGAGGHLNPLAAVVPAYRFRPALPLLGPREVFAKQRRTWCGQPAAGLAGLTAASVLEKRSTTCLSFAAQATGTCPRTITRSWSDQMAATRPPCKI</sequence>
<feature type="transmembrane region" description="Helical" evidence="6">
    <location>
        <begin position="369"/>
        <end position="391"/>
    </location>
</feature>
<keyword evidence="4 6" id="KW-0472">Membrane</keyword>
<keyword evidence="3 6" id="KW-1133">Transmembrane helix</keyword>
<feature type="region of interest" description="Disordered" evidence="5">
    <location>
        <begin position="1"/>
        <end position="47"/>
    </location>
</feature>
<dbReference type="Gene3D" id="1.10.287.70">
    <property type="match status" value="1"/>
</dbReference>
<evidence type="ECO:0000313" key="8">
    <source>
        <dbReference type="EMBL" id="CAE7402413.1"/>
    </source>
</evidence>
<feature type="compositionally biased region" description="Polar residues" evidence="5">
    <location>
        <begin position="104"/>
        <end position="130"/>
    </location>
</feature>
<dbReference type="InterPro" id="IPR027359">
    <property type="entry name" value="Volt_channel_dom_sf"/>
</dbReference>
<feature type="region of interest" description="Disordered" evidence="5">
    <location>
        <begin position="103"/>
        <end position="161"/>
    </location>
</feature>
<feature type="transmembrane region" description="Helical" evidence="6">
    <location>
        <begin position="285"/>
        <end position="308"/>
    </location>
</feature>
<feature type="transmembrane region" description="Helical" evidence="6">
    <location>
        <begin position="217"/>
        <end position="235"/>
    </location>
</feature>
<organism evidence="8 9">
    <name type="scientific">Symbiodinium natans</name>
    <dbReference type="NCBI Taxonomy" id="878477"/>
    <lineage>
        <taxon>Eukaryota</taxon>
        <taxon>Sar</taxon>
        <taxon>Alveolata</taxon>
        <taxon>Dinophyceae</taxon>
        <taxon>Suessiales</taxon>
        <taxon>Symbiodiniaceae</taxon>
        <taxon>Symbiodinium</taxon>
    </lineage>
</organism>
<evidence type="ECO:0000256" key="6">
    <source>
        <dbReference type="SAM" id="Phobius"/>
    </source>
</evidence>